<evidence type="ECO:0000313" key="3">
    <source>
        <dbReference type="Proteomes" id="UP000242418"/>
    </source>
</evidence>
<evidence type="ECO:0000313" key="2">
    <source>
        <dbReference type="EMBL" id="SCW77998.1"/>
    </source>
</evidence>
<comment type="caution">
    <text evidence="2">The sequence shown here is derived from an EMBL/GenBank/DDBJ whole genome shotgun (WGS) entry which is preliminary data.</text>
</comment>
<dbReference type="AlphaFoldDB" id="A0AB37ZB35"/>
<feature type="transmembrane region" description="Helical" evidence="1">
    <location>
        <begin position="17"/>
        <end position="35"/>
    </location>
</feature>
<organism evidence="2 3">
    <name type="scientific">Pseudomonas peli</name>
    <dbReference type="NCBI Taxonomy" id="592361"/>
    <lineage>
        <taxon>Bacteria</taxon>
        <taxon>Pseudomonadati</taxon>
        <taxon>Pseudomonadota</taxon>
        <taxon>Gammaproteobacteria</taxon>
        <taxon>Pseudomonadales</taxon>
        <taxon>Pseudomonadaceae</taxon>
        <taxon>Pseudomonas</taxon>
    </lineage>
</organism>
<keyword evidence="1" id="KW-0812">Transmembrane</keyword>
<proteinExistence type="predicted"/>
<keyword evidence="1" id="KW-1133">Transmembrane helix</keyword>
<dbReference type="EMBL" id="FMTL01000003">
    <property type="protein sequence ID" value="SCW77998.1"/>
    <property type="molecule type" value="Genomic_DNA"/>
</dbReference>
<gene>
    <name evidence="2" type="ORF">SAMN05216370_3468</name>
</gene>
<accession>A0AB37ZB35</accession>
<keyword evidence="1" id="KW-0472">Membrane</keyword>
<name>A0AB37ZB35_9PSED</name>
<sequence>MKGEYQLEEHVRLARRLVWTIGGVLLVAVLLALAWKIAQVSERRAQQATREYLASSLASLSAEHHAQGRPLDSSWRKRNPFALLRWQQDNYCGELTGEAAPQGGCWYWLPDHAWVLYQASFADGWTRTQGEVRAWRLLVVSAGPPAASQSLQASFTLELEAVPATELSAAGY</sequence>
<dbReference type="Proteomes" id="UP000242418">
    <property type="component" value="Unassembled WGS sequence"/>
</dbReference>
<protein>
    <submittedName>
        <fullName evidence="2">Uncharacterized protein</fullName>
    </submittedName>
</protein>
<keyword evidence="3" id="KW-1185">Reference proteome</keyword>
<reference evidence="2 3" key="1">
    <citation type="submission" date="2016-10" db="EMBL/GenBank/DDBJ databases">
        <authorList>
            <person name="Varghese N."/>
            <person name="Submissions S."/>
        </authorList>
    </citation>
    <scope>NUCLEOTIDE SEQUENCE [LARGE SCALE GENOMIC DNA]</scope>
    <source>
        <strain evidence="2 3">DSM 17833</strain>
    </source>
</reference>
<evidence type="ECO:0000256" key="1">
    <source>
        <dbReference type="SAM" id="Phobius"/>
    </source>
</evidence>